<reference evidence="1" key="1">
    <citation type="journal article" date="2020" name="Stud. Mycol.">
        <title>101 Dothideomycetes genomes: a test case for predicting lifestyles and emergence of pathogens.</title>
        <authorList>
            <person name="Haridas S."/>
            <person name="Albert R."/>
            <person name="Binder M."/>
            <person name="Bloem J."/>
            <person name="Labutti K."/>
            <person name="Salamov A."/>
            <person name="Andreopoulos B."/>
            <person name="Baker S."/>
            <person name="Barry K."/>
            <person name="Bills G."/>
            <person name="Bluhm B."/>
            <person name="Cannon C."/>
            <person name="Castanera R."/>
            <person name="Culley D."/>
            <person name="Daum C."/>
            <person name="Ezra D."/>
            <person name="Gonzalez J."/>
            <person name="Henrissat B."/>
            <person name="Kuo A."/>
            <person name="Liang C."/>
            <person name="Lipzen A."/>
            <person name="Lutzoni F."/>
            <person name="Magnuson J."/>
            <person name="Mondo S."/>
            <person name="Nolan M."/>
            <person name="Ohm R."/>
            <person name="Pangilinan J."/>
            <person name="Park H.-J."/>
            <person name="Ramirez L."/>
            <person name="Alfaro M."/>
            <person name="Sun H."/>
            <person name="Tritt A."/>
            <person name="Yoshinaga Y."/>
            <person name="Zwiers L.-H."/>
            <person name="Turgeon B."/>
            <person name="Goodwin S."/>
            <person name="Spatafora J."/>
            <person name="Crous P."/>
            <person name="Grigoriev I."/>
        </authorList>
    </citation>
    <scope>NUCLEOTIDE SEQUENCE</scope>
    <source>
        <strain evidence="1">CBS 480.64</strain>
    </source>
</reference>
<organism evidence="1 2">
    <name type="scientific">Piedraia hortae CBS 480.64</name>
    <dbReference type="NCBI Taxonomy" id="1314780"/>
    <lineage>
        <taxon>Eukaryota</taxon>
        <taxon>Fungi</taxon>
        <taxon>Dikarya</taxon>
        <taxon>Ascomycota</taxon>
        <taxon>Pezizomycotina</taxon>
        <taxon>Dothideomycetes</taxon>
        <taxon>Dothideomycetidae</taxon>
        <taxon>Capnodiales</taxon>
        <taxon>Piedraiaceae</taxon>
        <taxon>Piedraia</taxon>
    </lineage>
</organism>
<accession>A0A6A7C2U0</accession>
<dbReference type="EMBL" id="MU005974">
    <property type="protein sequence ID" value="KAF2861265.1"/>
    <property type="molecule type" value="Genomic_DNA"/>
</dbReference>
<protein>
    <submittedName>
        <fullName evidence="1">Uncharacterized protein</fullName>
    </submittedName>
</protein>
<evidence type="ECO:0000313" key="1">
    <source>
        <dbReference type="EMBL" id="KAF2861265.1"/>
    </source>
</evidence>
<name>A0A6A7C2U0_9PEZI</name>
<keyword evidence="2" id="KW-1185">Reference proteome</keyword>
<evidence type="ECO:0000313" key="2">
    <source>
        <dbReference type="Proteomes" id="UP000799421"/>
    </source>
</evidence>
<sequence length="101" mass="11505">MVAWRPELVRAARRSFSARLTVGYGAVGFARSKNIGQEPTVYCGMHRRKRYPMRFQQSQGKPYGQALLKMLSLVWTGNSDERKTTRLPARAGGRAYIQENN</sequence>
<proteinExistence type="predicted"/>
<dbReference type="AlphaFoldDB" id="A0A6A7C2U0"/>
<gene>
    <name evidence="1" type="ORF">K470DRAFT_45698</name>
</gene>
<dbReference type="Proteomes" id="UP000799421">
    <property type="component" value="Unassembled WGS sequence"/>
</dbReference>